<gene>
    <name evidence="8" type="ORF">R5A26_01725</name>
</gene>
<dbReference type="Pfam" id="PF17389">
    <property type="entry name" value="Bac_rhamnosid6H"/>
    <property type="match status" value="1"/>
</dbReference>
<protein>
    <recommendedName>
        <fullName evidence="2">alpha-L-rhamnosidase</fullName>
        <ecNumber evidence="2">3.2.1.40</ecNumber>
    </recommendedName>
</protein>
<dbReference type="InterPro" id="IPR013737">
    <property type="entry name" value="Bac_rhamnosid_N"/>
</dbReference>
<dbReference type="InterPro" id="IPR013783">
    <property type="entry name" value="Ig-like_fold"/>
</dbReference>
<dbReference type="Gene3D" id="2.60.120.260">
    <property type="entry name" value="Galactose-binding domain-like"/>
    <property type="match status" value="2"/>
</dbReference>
<feature type="domain" description="Bacterial alpha-L-rhamnosidase N-terminal" evidence="5">
    <location>
        <begin position="147"/>
        <end position="305"/>
    </location>
</feature>
<dbReference type="InterPro" id="IPR008902">
    <property type="entry name" value="Rhamnosid_concanavalin"/>
</dbReference>
<dbReference type="PANTHER" id="PTHR33307:SF6">
    <property type="entry name" value="ALPHA-RHAMNOSIDASE (EUROFUNG)-RELATED"/>
    <property type="match status" value="1"/>
</dbReference>
<evidence type="ECO:0000259" key="5">
    <source>
        <dbReference type="Pfam" id="PF08531"/>
    </source>
</evidence>
<dbReference type="InterPro" id="IPR012341">
    <property type="entry name" value="6hp_glycosidase-like_sf"/>
</dbReference>
<evidence type="ECO:0000259" key="6">
    <source>
        <dbReference type="Pfam" id="PF17389"/>
    </source>
</evidence>
<dbReference type="PIRSF" id="PIRSF010631">
    <property type="entry name" value="A-rhamnsds"/>
    <property type="match status" value="1"/>
</dbReference>
<evidence type="ECO:0000259" key="4">
    <source>
        <dbReference type="Pfam" id="PF05592"/>
    </source>
</evidence>
<dbReference type="InterPro" id="IPR016007">
    <property type="entry name" value="Alpha_rhamnosid"/>
</dbReference>
<feature type="domain" description="Alpha-L-rhamnosidase C-terminal" evidence="7">
    <location>
        <begin position="768"/>
        <end position="842"/>
    </location>
</feature>
<dbReference type="Pfam" id="PF25788">
    <property type="entry name" value="Ig_Rha78A_N"/>
    <property type="match status" value="1"/>
</dbReference>
<dbReference type="InterPro" id="IPR035398">
    <property type="entry name" value="Bac_rhamnosid_C"/>
</dbReference>
<dbReference type="Gene3D" id="2.60.40.10">
    <property type="entry name" value="Immunoglobulins"/>
    <property type="match status" value="1"/>
</dbReference>
<comment type="catalytic activity">
    <reaction evidence="1">
        <text>Hydrolysis of terminal non-reducing alpha-L-rhamnose residues in alpha-L-rhamnosides.</text>
        <dbReference type="EC" id="3.2.1.40"/>
    </reaction>
</comment>
<dbReference type="Pfam" id="PF08531">
    <property type="entry name" value="Bac_rhamnosid_N"/>
    <property type="match status" value="1"/>
</dbReference>
<dbReference type="Pfam" id="PF05592">
    <property type="entry name" value="Bac_rhamnosid"/>
    <property type="match status" value="1"/>
</dbReference>
<evidence type="ECO:0000256" key="2">
    <source>
        <dbReference type="ARBA" id="ARBA00012652"/>
    </source>
</evidence>
<evidence type="ECO:0000313" key="8">
    <source>
        <dbReference type="EMBL" id="MDV7214663.1"/>
    </source>
</evidence>
<dbReference type="InterPro" id="IPR008928">
    <property type="entry name" value="6-hairpin_glycosidase_sf"/>
</dbReference>
<evidence type="ECO:0000259" key="7">
    <source>
        <dbReference type="Pfam" id="PF17390"/>
    </source>
</evidence>
<reference evidence="8 9" key="1">
    <citation type="submission" date="2023-10" db="EMBL/GenBank/DDBJ databases">
        <title>Characterization of rhizosphere-enriched actinobacteria from wheat plants lab-grown on chernevaya soil.</title>
        <authorList>
            <person name="Tikhonova E.N."/>
            <person name="Konopkin A."/>
            <person name="Kravchenko I.K."/>
        </authorList>
    </citation>
    <scope>NUCLEOTIDE SEQUENCE [LARGE SCALE GENOMIC DNA]</scope>
    <source>
        <strain evidence="8 9">RR29</strain>
    </source>
</reference>
<dbReference type="Gene3D" id="2.60.420.10">
    <property type="entry name" value="Maltose phosphorylase, domain 3"/>
    <property type="match status" value="1"/>
</dbReference>
<dbReference type="Proteomes" id="UP001187346">
    <property type="component" value="Unassembled WGS sequence"/>
</dbReference>
<feature type="domain" description="Alpha-L-rhamnosidase concanavalin-like" evidence="4">
    <location>
        <begin position="316"/>
        <end position="415"/>
    </location>
</feature>
<dbReference type="PANTHER" id="PTHR33307">
    <property type="entry name" value="ALPHA-RHAMNOSIDASE (EUROFUNG)"/>
    <property type="match status" value="1"/>
</dbReference>
<keyword evidence="9" id="KW-1185">Reference proteome</keyword>
<dbReference type="InterPro" id="IPR035396">
    <property type="entry name" value="Bac_rhamnosid6H"/>
</dbReference>
<sequence>MPDQDIQVTGLRAEHHREPFGIGEPRPRLTWQTVTTRPGWTQAAYEIRLTDGERELYTARRLSADSVLVPWPGDPLRSRQQVGVSVRVWGPKGAGASPWSAPLTVEAGLLQPADWQAHFVSPAWPEATDRQVPPPVLRGTFRLRAPVASARLYATSHGLYEAEINGVRVGDHVLAPGWTHYTDRLRHQTYDITEALHTGTNTVGVLLADGWFRGRIGFGGGRRNIYGDRLAALVQIEVRYTDGTTETFGSDSAWQAAHGPILTSGIYEGEEYDARRAPAEWISVEVLPYDLAPLVAPDGPPVRRTETLAPVTVLTSPSGRTILDFGQNLVGRLRIRVSGEAGRTVTLRHAEVLEDGELAVRPLREARATDTYTLRGDAGGEEWEPRFTFHGFRYAEVTGWPGELGEGDIQAVVLHTDMRRTGWFDCSDPLLNRLHENVVWGMRGNFVDIPTDCPQRDERLGWTGDVQIFAPTATFLYDCSGLLRSWLTDLAAQQYPDGRVPMYVPFFPDRFPELRAAAWGDAAVIVPWVMYERYGDLGILAAQYDSMKAWVDGITAVTDDRHLWNTDRQLGDWLDPTAPPDRPGDARTDKQLVATAYYAHSASLLGRTAQLLGREDDFAHYTKLAETVRAAFRDEYVTPDGLLTNDAQTAYALALRFGLLADVHRAQAGRRLAELVREGDFHIGTGFVGTPLICDALCDAGEYDTAYRLLLTKTCPSWLYPVTMGATTVWERWDSMLPDGTVNPGEMTSFNHYALGAVADWLHRTVAGLAPAAPGYRRLLVRPRPGGGLTHASATHETPYGRAAVSWTRTDGVLRVTVTVPPGTTALIDLPGMTERPEVGSGDHRFLTEMP</sequence>
<dbReference type="Gene3D" id="1.50.10.10">
    <property type="match status" value="1"/>
</dbReference>
<dbReference type="Pfam" id="PF17390">
    <property type="entry name" value="Bac_rhamnosid_C"/>
    <property type="match status" value="1"/>
</dbReference>
<proteinExistence type="predicted"/>
<keyword evidence="3 8" id="KW-0378">Hydrolase</keyword>
<evidence type="ECO:0000313" key="9">
    <source>
        <dbReference type="Proteomes" id="UP001187346"/>
    </source>
</evidence>
<dbReference type="RefSeq" id="WP_317769768.1">
    <property type="nucleotide sequence ID" value="NZ_JAWMAJ010000003.1"/>
</dbReference>
<comment type="caution">
    <text evidence="8">The sequence shown here is derived from an EMBL/GenBank/DDBJ whole genome shotgun (WGS) entry which is preliminary data.</text>
</comment>
<organism evidence="8 9">
    <name type="scientific">Streptomyces prunicolor</name>
    <dbReference type="NCBI Taxonomy" id="67348"/>
    <lineage>
        <taxon>Bacteria</taxon>
        <taxon>Bacillati</taxon>
        <taxon>Actinomycetota</taxon>
        <taxon>Actinomycetes</taxon>
        <taxon>Kitasatosporales</taxon>
        <taxon>Streptomycetaceae</taxon>
        <taxon>Streptomyces</taxon>
    </lineage>
</organism>
<evidence type="ECO:0000256" key="3">
    <source>
        <dbReference type="ARBA" id="ARBA00022801"/>
    </source>
</evidence>
<dbReference type="SUPFAM" id="SSF48208">
    <property type="entry name" value="Six-hairpin glycosidases"/>
    <property type="match status" value="1"/>
</dbReference>
<name>A0ABU4F264_9ACTN</name>
<accession>A0ABU4F264</accession>
<dbReference type="GO" id="GO:0016787">
    <property type="term" value="F:hydrolase activity"/>
    <property type="evidence" value="ECO:0007669"/>
    <property type="project" value="UniProtKB-KW"/>
</dbReference>
<evidence type="ECO:0000256" key="1">
    <source>
        <dbReference type="ARBA" id="ARBA00001445"/>
    </source>
</evidence>
<feature type="domain" description="Alpha-L-rhamnosidase six-hairpin glycosidase" evidence="6">
    <location>
        <begin position="419"/>
        <end position="766"/>
    </location>
</feature>
<dbReference type="EC" id="3.2.1.40" evidence="2"/>
<dbReference type="EMBL" id="JAWMAJ010000003">
    <property type="protein sequence ID" value="MDV7214663.1"/>
    <property type="molecule type" value="Genomic_DNA"/>
</dbReference>